<dbReference type="Proteomes" id="UP000789901">
    <property type="component" value="Unassembled WGS sequence"/>
</dbReference>
<keyword evidence="2" id="KW-1185">Reference proteome</keyword>
<evidence type="ECO:0000313" key="1">
    <source>
        <dbReference type="EMBL" id="CAG8615666.1"/>
    </source>
</evidence>
<organism evidence="1 2">
    <name type="scientific">Gigaspora margarita</name>
    <dbReference type="NCBI Taxonomy" id="4874"/>
    <lineage>
        <taxon>Eukaryota</taxon>
        <taxon>Fungi</taxon>
        <taxon>Fungi incertae sedis</taxon>
        <taxon>Mucoromycota</taxon>
        <taxon>Glomeromycotina</taxon>
        <taxon>Glomeromycetes</taxon>
        <taxon>Diversisporales</taxon>
        <taxon>Gigasporaceae</taxon>
        <taxon>Gigaspora</taxon>
    </lineage>
</organism>
<sequence>MDVEITVPDKEKGKTKSYIDSQLYNYIDKLNSNENFNNIVKPNTTDSNEWINYLKKVRHNKVLDKEAKRKYIKQKLKKTIPTRSSTQSNRYKQVYDHIIDLVARFESEKIPIDIWLPVLGKICISFRFLHESNFKRKKTYELYEKFIELLITKCLKSIIKVE</sequence>
<comment type="caution">
    <text evidence="1">The sequence shown here is derived from an EMBL/GenBank/DDBJ whole genome shotgun (WGS) entry which is preliminary data.</text>
</comment>
<reference evidence="1 2" key="1">
    <citation type="submission" date="2021-06" db="EMBL/GenBank/DDBJ databases">
        <authorList>
            <person name="Kallberg Y."/>
            <person name="Tangrot J."/>
            <person name="Rosling A."/>
        </authorList>
    </citation>
    <scope>NUCLEOTIDE SEQUENCE [LARGE SCALE GENOMIC DNA]</scope>
    <source>
        <strain evidence="1 2">120-4 pot B 10/14</strain>
    </source>
</reference>
<gene>
    <name evidence="1" type="ORF">GMARGA_LOCUS7580</name>
</gene>
<proteinExistence type="predicted"/>
<name>A0ABN7UMU1_GIGMA</name>
<evidence type="ECO:0000313" key="2">
    <source>
        <dbReference type="Proteomes" id="UP000789901"/>
    </source>
</evidence>
<accession>A0ABN7UMU1</accession>
<dbReference type="EMBL" id="CAJVQB010003713">
    <property type="protein sequence ID" value="CAG8615666.1"/>
    <property type="molecule type" value="Genomic_DNA"/>
</dbReference>
<protein>
    <submittedName>
        <fullName evidence="1">26263_t:CDS:1</fullName>
    </submittedName>
</protein>